<evidence type="ECO:0000256" key="1">
    <source>
        <dbReference type="SAM" id="Coils"/>
    </source>
</evidence>
<comment type="caution">
    <text evidence="3">The sequence shown here is derived from an EMBL/GenBank/DDBJ whole genome shotgun (WGS) entry which is preliminary data.</text>
</comment>
<dbReference type="Pfam" id="PF13456">
    <property type="entry name" value="RVT_3"/>
    <property type="match status" value="1"/>
</dbReference>
<organism evidence="3 4">
    <name type="scientific">Lithocarpus litseifolius</name>
    <dbReference type="NCBI Taxonomy" id="425828"/>
    <lineage>
        <taxon>Eukaryota</taxon>
        <taxon>Viridiplantae</taxon>
        <taxon>Streptophyta</taxon>
        <taxon>Embryophyta</taxon>
        <taxon>Tracheophyta</taxon>
        <taxon>Spermatophyta</taxon>
        <taxon>Magnoliopsida</taxon>
        <taxon>eudicotyledons</taxon>
        <taxon>Gunneridae</taxon>
        <taxon>Pentapetalae</taxon>
        <taxon>rosids</taxon>
        <taxon>fabids</taxon>
        <taxon>Fagales</taxon>
        <taxon>Fagaceae</taxon>
        <taxon>Lithocarpus</taxon>
    </lineage>
</organism>
<dbReference type="EMBL" id="JAZDWU010000003">
    <property type="protein sequence ID" value="KAL0007614.1"/>
    <property type="molecule type" value="Genomic_DNA"/>
</dbReference>
<dbReference type="InterPro" id="IPR002156">
    <property type="entry name" value="RNaseH_domain"/>
</dbReference>
<protein>
    <recommendedName>
        <fullName evidence="2">RNase H type-1 domain-containing protein</fullName>
    </recommendedName>
</protein>
<dbReference type="PANTHER" id="PTHR47723:SF19">
    <property type="entry name" value="POLYNUCLEOTIDYL TRANSFERASE, RIBONUCLEASE H-LIKE SUPERFAMILY PROTEIN"/>
    <property type="match status" value="1"/>
</dbReference>
<proteinExistence type="predicted"/>
<evidence type="ECO:0000313" key="4">
    <source>
        <dbReference type="Proteomes" id="UP001459277"/>
    </source>
</evidence>
<dbReference type="InterPro" id="IPR044730">
    <property type="entry name" value="RNase_H-like_dom_plant"/>
</dbReference>
<evidence type="ECO:0000259" key="2">
    <source>
        <dbReference type="Pfam" id="PF13456"/>
    </source>
</evidence>
<sequence>MEGVDVDDRKKRLKEMEEEMAALCEMQAKVESHIRHRQVVQKWSPPIQDTVKTNFDGAWFTESDDAGIGVVIRNSEGEVMATMSEKILKPPSIEILELLAARCAVVFIVETRFHQAVIDAESVVMSLQSGGMEFARGRHIIKDILY</sequence>
<dbReference type="Gene3D" id="3.30.420.10">
    <property type="entry name" value="Ribonuclease H-like superfamily/Ribonuclease H"/>
    <property type="match status" value="1"/>
</dbReference>
<keyword evidence="4" id="KW-1185">Reference proteome</keyword>
<reference evidence="3 4" key="1">
    <citation type="submission" date="2024-01" db="EMBL/GenBank/DDBJ databases">
        <title>A telomere-to-telomere, gap-free genome of sweet tea (Lithocarpus litseifolius).</title>
        <authorList>
            <person name="Zhou J."/>
        </authorList>
    </citation>
    <scope>NUCLEOTIDE SEQUENCE [LARGE SCALE GENOMIC DNA]</scope>
    <source>
        <strain evidence="3">Zhou-2022a</strain>
        <tissue evidence="3">Leaf</tissue>
    </source>
</reference>
<dbReference type="PANTHER" id="PTHR47723">
    <property type="entry name" value="OS05G0353850 PROTEIN"/>
    <property type="match status" value="1"/>
</dbReference>
<feature type="coiled-coil region" evidence="1">
    <location>
        <begin position="6"/>
        <end position="33"/>
    </location>
</feature>
<evidence type="ECO:0000313" key="3">
    <source>
        <dbReference type="EMBL" id="KAL0007614.1"/>
    </source>
</evidence>
<dbReference type="GO" id="GO:0003676">
    <property type="term" value="F:nucleic acid binding"/>
    <property type="evidence" value="ECO:0007669"/>
    <property type="project" value="InterPro"/>
</dbReference>
<dbReference type="InterPro" id="IPR036397">
    <property type="entry name" value="RNaseH_sf"/>
</dbReference>
<dbReference type="GO" id="GO:0004523">
    <property type="term" value="F:RNA-DNA hybrid ribonuclease activity"/>
    <property type="evidence" value="ECO:0007669"/>
    <property type="project" value="InterPro"/>
</dbReference>
<name>A0AAW2DDB7_9ROSI</name>
<dbReference type="InterPro" id="IPR012337">
    <property type="entry name" value="RNaseH-like_sf"/>
</dbReference>
<dbReference type="SUPFAM" id="SSF53098">
    <property type="entry name" value="Ribonuclease H-like"/>
    <property type="match status" value="1"/>
</dbReference>
<gene>
    <name evidence="3" type="ORF">SO802_009116</name>
</gene>
<dbReference type="Proteomes" id="UP001459277">
    <property type="component" value="Unassembled WGS sequence"/>
</dbReference>
<dbReference type="InterPro" id="IPR053151">
    <property type="entry name" value="RNase_H-like"/>
</dbReference>
<dbReference type="CDD" id="cd06222">
    <property type="entry name" value="RNase_H_like"/>
    <property type="match status" value="1"/>
</dbReference>
<dbReference type="AlphaFoldDB" id="A0AAW2DDB7"/>
<feature type="domain" description="RNase H type-1" evidence="2">
    <location>
        <begin position="54"/>
        <end position="128"/>
    </location>
</feature>
<keyword evidence="1" id="KW-0175">Coiled coil</keyword>
<accession>A0AAW2DDB7</accession>